<dbReference type="InterPro" id="IPR010666">
    <property type="entry name" value="Znf_GRF"/>
</dbReference>
<keyword evidence="5" id="KW-0472">Membrane</keyword>
<feature type="transmembrane region" description="Helical" evidence="5">
    <location>
        <begin position="110"/>
        <end position="126"/>
    </location>
</feature>
<keyword evidence="5" id="KW-1133">Transmembrane helix</keyword>
<keyword evidence="1" id="KW-0479">Metal-binding</keyword>
<reference evidence="7 8" key="1">
    <citation type="journal article" date="2024" name="G3 (Bethesda)">
        <title>Genome assembly of Hibiscus sabdariffa L. provides insights into metabolisms of medicinal natural products.</title>
        <authorList>
            <person name="Kim T."/>
        </authorList>
    </citation>
    <scope>NUCLEOTIDE SEQUENCE [LARGE SCALE GENOMIC DNA]</scope>
    <source>
        <strain evidence="7">TK-2024</strain>
        <tissue evidence="7">Old leaves</tissue>
    </source>
</reference>
<gene>
    <name evidence="7" type="ORF">V6N11_067450</name>
</gene>
<comment type="caution">
    <text evidence="7">The sequence shown here is derived from an EMBL/GenBank/DDBJ whole genome shotgun (WGS) entry which is preliminary data.</text>
</comment>
<evidence type="ECO:0000256" key="4">
    <source>
        <dbReference type="PROSITE-ProRule" id="PRU01343"/>
    </source>
</evidence>
<evidence type="ECO:0000256" key="1">
    <source>
        <dbReference type="ARBA" id="ARBA00022723"/>
    </source>
</evidence>
<evidence type="ECO:0000313" key="8">
    <source>
        <dbReference type="Proteomes" id="UP001396334"/>
    </source>
</evidence>
<proteinExistence type="predicted"/>
<dbReference type="Proteomes" id="UP001396334">
    <property type="component" value="Unassembled WGS sequence"/>
</dbReference>
<dbReference type="PROSITE" id="PS51999">
    <property type="entry name" value="ZF_GRF"/>
    <property type="match status" value="1"/>
</dbReference>
<keyword evidence="3" id="KW-0862">Zinc</keyword>
<keyword evidence="2 4" id="KW-0863">Zinc-finger</keyword>
<dbReference type="Pfam" id="PF06839">
    <property type="entry name" value="Zn_ribbon_GRF"/>
    <property type="match status" value="1"/>
</dbReference>
<evidence type="ECO:0000256" key="3">
    <source>
        <dbReference type="ARBA" id="ARBA00022833"/>
    </source>
</evidence>
<name>A0ABR2SRM2_9ROSI</name>
<protein>
    <recommendedName>
        <fullName evidence="6">GRF-type domain-containing protein</fullName>
    </recommendedName>
</protein>
<evidence type="ECO:0000256" key="5">
    <source>
        <dbReference type="SAM" id="Phobius"/>
    </source>
</evidence>
<evidence type="ECO:0000313" key="7">
    <source>
        <dbReference type="EMBL" id="KAK9027624.1"/>
    </source>
</evidence>
<dbReference type="EMBL" id="JBBPBN010000012">
    <property type="protein sequence ID" value="KAK9027624.1"/>
    <property type="molecule type" value="Genomic_DNA"/>
</dbReference>
<feature type="domain" description="GRF-type" evidence="6">
    <location>
        <begin position="7"/>
        <end position="48"/>
    </location>
</feature>
<accession>A0ABR2SRM2</accession>
<evidence type="ECO:0000259" key="6">
    <source>
        <dbReference type="PROSITE" id="PS51999"/>
    </source>
</evidence>
<organism evidence="7 8">
    <name type="scientific">Hibiscus sabdariffa</name>
    <name type="common">roselle</name>
    <dbReference type="NCBI Taxonomy" id="183260"/>
    <lineage>
        <taxon>Eukaryota</taxon>
        <taxon>Viridiplantae</taxon>
        <taxon>Streptophyta</taxon>
        <taxon>Embryophyta</taxon>
        <taxon>Tracheophyta</taxon>
        <taxon>Spermatophyta</taxon>
        <taxon>Magnoliopsida</taxon>
        <taxon>eudicotyledons</taxon>
        <taxon>Gunneridae</taxon>
        <taxon>Pentapetalae</taxon>
        <taxon>rosids</taxon>
        <taxon>malvids</taxon>
        <taxon>Malvales</taxon>
        <taxon>Malvaceae</taxon>
        <taxon>Malvoideae</taxon>
        <taxon>Hibiscus</taxon>
    </lineage>
</organism>
<keyword evidence="5" id="KW-0812">Transmembrane</keyword>
<evidence type="ECO:0000256" key="2">
    <source>
        <dbReference type="ARBA" id="ARBA00022771"/>
    </source>
</evidence>
<sequence length="130" mass="15574">MASASSCASSKKSESKAWKNTENIGRRFFSCPNYRTKKCGFFRWIDEPMSERARFVIYELKKKNEELKKSKKTNEAGEMEEIKLKMIEMQRQVSMAIETVDLLRREKHRVLKWMILAWMICFWMIVKSYV</sequence>
<keyword evidence="8" id="KW-1185">Reference proteome</keyword>